<dbReference type="EMBL" id="AVQG01000003">
    <property type="protein sequence ID" value="ERH60899.1"/>
    <property type="molecule type" value="Genomic_DNA"/>
</dbReference>
<accession>U1TRW1</accession>
<sequence length="174" mass="18760">MNAGLVLQAEVFPCLVAVRSGAAICSVGVSLERAARVWAMLDTGAVQIDECLPHPQPITAPPIWASAVHGKLSGAFFFSSAKSGESPAWMVLNDGNPLMLGGVGFATARDLIAFDQAARDCLLSGQNRANHRTVEKNGPLFMEWLRRRTRLGHFRLAPLTADKVALVCSVPRYF</sequence>
<reference evidence="1 2" key="1">
    <citation type="submission" date="2013-08" db="EMBL/GenBank/DDBJ databases">
        <title>Biodegradation of aromatic compounds in biofilm forming Pseudomonas isolated from sewage sludge.</title>
        <authorList>
            <person name="Qureshi A."/>
            <person name="Ghosh S."/>
            <person name="Khardenavis A.A."/>
            <person name="Kapley A."/>
            <person name="Purohit H.J."/>
        </authorList>
    </citation>
    <scope>NUCLEOTIDE SEQUENCE [LARGE SCALE GENOMIC DNA]</scope>
    <source>
        <strain evidence="1 2">EGD-AQ6</strain>
    </source>
</reference>
<protein>
    <submittedName>
        <fullName evidence="1">Uncharacterized protein</fullName>
    </submittedName>
</protein>
<organism evidence="1 2">
    <name type="scientific">Pseudomonas simiae</name>
    <dbReference type="NCBI Taxonomy" id="321846"/>
    <lineage>
        <taxon>Bacteria</taxon>
        <taxon>Pseudomonadati</taxon>
        <taxon>Pseudomonadota</taxon>
        <taxon>Gammaproteobacteria</taxon>
        <taxon>Pseudomonadales</taxon>
        <taxon>Pseudomonadaceae</taxon>
        <taxon>Pseudomonas</taxon>
    </lineage>
</organism>
<dbReference type="Proteomes" id="UP000016504">
    <property type="component" value="Unassembled WGS sequence"/>
</dbReference>
<evidence type="ECO:0000313" key="2">
    <source>
        <dbReference type="Proteomes" id="UP000016504"/>
    </source>
</evidence>
<dbReference type="AlphaFoldDB" id="U1TRW1"/>
<gene>
    <name evidence="1" type="ORF">O204_17220</name>
</gene>
<comment type="caution">
    <text evidence="1">The sequence shown here is derived from an EMBL/GenBank/DDBJ whole genome shotgun (WGS) entry which is preliminary data.</text>
</comment>
<name>U1TRW1_9PSED</name>
<evidence type="ECO:0000313" key="1">
    <source>
        <dbReference type="EMBL" id="ERH60899.1"/>
    </source>
</evidence>
<proteinExistence type="predicted"/>